<sequence>MNQQRILMLGMTVLGFGLIFNFIFAGAWSPFAFILPLIFAVITLFSVLNRHESAAYFFMVLSAALMVGYWTTMNSWLILAGVPVLFLLLSMFKKPVREIDVDKDFTADEGERVPASQSHVVVPKQKWVILGDYKLKKQAFSISDELELNIVLGSATIDLSRAIIEADSMDIAVMNVLGDAKIKLPQEWSATVEINTLLGSVKALGHQEDGFIQRETMQVGHPDHAFGHFNLKITTVLGDVKIHQPKQK</sequence>
<feature type="transmembrane region" description="Helical" evidence="1">
    <location>
        <begin position="31"/>
        <end position="48"/>
    </location>
</feature>
<evidence type="ECO:0000313" key="4">
    <source>
        <dbReference type="Proteomes" id="UP000198853"/>
    </source>
</evidence>
<dbReference type="AlphaFoldDB" id="A0A1G8NWY3"/>
<name>A0A1G8NWY3_9BACI</name>
<feature type="transmembrane region" description="Helical" evidence="1">
    <location>
        <begin position="53"/>
        <end position="70"/>
    </location>
</feature>
<keyword evidence="1" id="KW-1133">Transmembrane helix</keyword>
<feature type="transmembrane region" description="Helical" evidence="1">
    <location>
        <begin position="7"/>
        <end position="25"/>
    </location>
</feature>
<dbReference type="Pfam" id="PF09922">
    <property type="entry name" value="LiaF-like_C"/>
    <property type="match status" value="1"/>
</dbReference>
<evidence type="ECO:0000313" key="3">
    <source>
        <dbReference type="EMBL" id="SDI84742.1"/>
    </source>
</evidence>
<proteinExistence type="predicted"/>
<keyword evidence="1" id="KW-0812">Transmembrane</keyword>
<keyword evidence="4" id="KW-1185">Reference proteome</keyword>
<evidence type="ECO:0000259" key="2">
    <source>
        <dbReference type="Pfam" id="PF09922"/>
    </source>
</evidence>
<feature type="domain" description="Cell wall-active antibiotics response LiaF-like C-terminal" evidence="2">
    <location>
        <begin position="130"/>
        <end position="242"/>
    </location>
</feature>
<reference evidence="3 4" key="1">
    <citation type="submission" date="2016-10" db="EMBL/GenBank/DDBJ databases">
        <authorList>
            <person name="de Groot N.N."/>
        </authorList>
    </citation>
    <scope>NUCLEOTIDE SEQUENCE [LARGE SCALE GENOMIC DNA]</scope>
    <source>
        <strain evidence="3 4">DSM 21771</strain>
    </source>
</reference>
<accession>A0A1G8NWY3</accession>
<dbReference type="RefSeq" id="WP_176764693.1">
    <property type="nucleotide sequence ID" value="NZ_FNEN01000007.1"/>
</dbReference>
<gene>
    <name evidence="3" type="ORF">SAMN04488123_10777</name>
</gene>
<feature type="transmembrane region" description="Helical" evidence="1">
    <location>
        <begin position="76"/>
        <end position="92"/>
    </location>
</feature>
<dbReference type="EMBL" id="FNEN01000007">
    <property type="protein sequence ID" value="SDI84742.1"/>
    <property type="molecule type" value="Genomic_DNA"/>
</dbReference>
<protein>
    <submittedName>
        <fullName evidence="3">Predicted membrane protein</fullName>
    </submittedName>
</protein>
<organism evidence="3 4">
    <name type="scientific">Natribacillus halophilus</name>
    <dbReference type="NCBI Taxonomy" id="549003"/>
    <lineage>
        <taxon>Bacteria</taxon>
        <taxon>Bacillati</taxon>
        <taxon>Bacillota</taxon>
        <taxon>Bacilli</taxon>
        <taxon>Bacillales</taxon>
        <taxon>Bacillaceae</taxon>
        <taxon>Natribacillus</taxon>
    </lineage>
</organism>
<dbReference type="Proteomes" id="UP000198853">
    <property type="component" value="Unassembled WGS sequence"/>
</dbReference>
<keyword evidence="1" id="KW-0472">Membrane</keyword>
<dbReference type="InterPro" id="IPR024425">
    <property type="entry name" value="LiaF-like_C"/>
</dbReference>
<evidence type="ECO:0000256" key="1">
    <source>
        <dbReference type="SAM" id="Phobius"/>
    </source>
</evidence>